<name>A0A238UWX2_HALEZ</name>
<gene>
    <name evidence="2" type="ORF">SAMN06266787_101423</name>
</gene>
<dbReference type="Pfam" id="PF00534">
    <property type="entry name" value="Glycos_transf_1"/>
    <property type="match status" value="1"/>
</dbReference>
<evidence type="ECO:0000259" key="1">
    <source>
        <dbReference type="Pfam" id="PF00534"/>
    </source>
</evidence>
<feature type="domain" description="Glycosyl transferase family 1" evidence="1">
    <location>
        <begin position="209"/>
        <end position="370"/>
    </location>
</feature>
<dbReference type="PANTHER" id="PTHR12526">
    <property type="entry name" value="GLYCOSYLTRANSFERASE"/>
    <property type="match status" value="1"/>
</dbReference>
<dbReference type="Proteomes" id="UP000198297">
    <property type="component" value="Unassembled WGS sequence"/>
</dbReference>
<organism evidence="2 3">
    <name type="scientific">Halorubrum ezzemoulense</name>
    <name type="common">Halorubrum chaoviator</name>
    <dbReference type="NCBI Taxonomy" id="337243"/>
    <lineage>
        <taxon>Archaea</taxon>
        <taxon>Methanobacteriati</taxon>
        <taxon>Methanobacteriota</taxon>
        <taxon>Stenosarchaea group</taxon>
        <taxon>Halobacteria</taxon>
        <taxon>Halobacteriales</taxon>
        <taxon>Haloferacaceae</taxon>
        <taxon>Halorubrum</taxon>
    </lineage>
</organism>
<reference evidence="2 3" key="1">
    <citation type="submission" date="2017-06" db="EMBL/GenBank/DDBJ databases">
        <authorList>
            <person name="Kim H.J."/>
            <person name="Triplett B.A."/>
        </authorList>
    </citation>
    <scope>NUCLEOTIDE SEQUENCE [LARGE SCALE GENOMIC DNA]</scope>
    <source>
        <strain evidence="2 3">DSM 19316</strain>
    </source>
</reference>
<evidence type="ECO:0000313" key="3">
    <source>
        <dbReference type="Proteomes" id="UP000198297"/>
    </source>
</evidence>
<evidence type="ECO:0000313" key="2">
    <source>
        <dbReference type="EMBL" id="SNR25729.1"/>
    </source>
</evidence>
<dbReference type="RefSeq" id="WP_089307726.1">
    <property type="nucleotide sequence ID" value="NZ_FZNK01000001.1"/>
</dbReference>
<dbReference type="AlphaFoldDB" id="A0A238UWX2"/>
<dbReference type="PANTHER" id="PTHR12526:SF584">
    <property type="entry name" value="GLYCOSYLTRANSFERASE"/>
    <property type="match status" value="1"/>
</dbReference>
<dbReference type="SUPFAM" id="SSF53756">
    <property type="entry name" value="UDP-Glycosyltransferase/glycogen phosphorylase"/>
    <property type="match status" value="1"/>
</dbReference>
<protein>
    <submittedName>
        <fullName evidence="2">Glycosyl transferases group 1</fullName>
    </submittedName>
</protein>
<dbReference type="InterPro" id="IPR001296">
    <property type="entry name" value="Glyco_trans_1"/>
</dbReference>
<dbReference type="Gene3D" id="3.40.50.2000">
    <property type="entry name" value="Glycogen Phosphorylase B"/>
    <property type="match status" value="2"/>
</dbReference>
<accession>A0A238UWX2</accession>
<proteinExistence type="predicted"/>
<sequence length="395" mass="44560">MTRVLVAPVHSHISNREYGKSYNILNNLQDSTFQIDAYVGEALTTIEPDNVTLREFHTQNRLKYYGQCFKQVAKDFSDGNVDIYHHMNLSYRWFNPVLLTGIGSDTPTVLGPCQGGHEIMSEEFNTLLGGILNREPPMAVSNALYYPLNAIRDTTIDPIRMGLFQQTLVAADRIIVVHEDAKSLYTKFVDEAKVEVIPLGVDPELFDFQERSETQELVAIGRLDRRKGYDILLEALAQIATQFPQVHLNIFGQGPKEESLRKQAEQLEISDHITFHGYVDQSVLRDYLAEARAFVHPSRSESFSLVRLEAMAVGCPVVISNTDGAHEMVRDGKEGFVVPTESAEAITDAVTALLADFDLASGIGRRARERVEEKYDWRTIGQQYLDVYKDLQTKD</sequence>
<dbReference type="GO" id="GO:0016757">
    <property type="term" value="F:glycosyltransferase activity"/>
    <property type="evidence" value="ECO:0007669"/>
    <property type="project" value="InterPro"/>
</dbReference>
<dbReference type="CDD" id="cd03801">
    <property type="entry name" value="GT4_PimA-like"/>
    <property type="match status" value="1"/>
</dbReference>
<dbReference type="EMBL" id="FZNK01000001">
    <property type="protein sequence ID" value="SNR25729.1"/>
    <property type="molecule type" value="Genomic_DNA"/>
</dbReference>
<keyword evidence="2" id="KW-0808">Transferase</keyword>